<accession>A0A1M5CGR0</accession>
<dbReference type="Proteomes" id="UP000184368">
    <property type="component" value="Unassembled WGS sequence"/>
</dbReference>
<dbReference type="AlphaFoldDB" id="A0A1M5CGR0"/>
<reference evidence="2 3" key="1">
    <citation type="submission" date="2016-11" db="EMBL/GenBank/DDBJ databases">
        <authorList>
            <person name="Jaros S."/>
            <person name="Januszkiewicz K."/>
            <person name="Wedrychowicz H."/>
        </authorList>
    </citation>
    <scope>NUCLEOTIDE SEQUENCE [LARGE SCALE GENOMIC DNA]</scope>
    <source>
        <strain evidence="2 3">DSM 26897</strain>
    </source>
</reference>
<gene>
    <name evidence="2" type="ORF">SAMN05444008_10965</name>
</gene>
<keyword evidence="1" id="KW-0472">Membrane</keyword>
<dbReference type="STRING" id="1302690.BUE76_07820"/>
<evidence type="ECO:0000313" key="2">
    <source>
        <dbReference type="EMBL" id="SHF53861.1"/>
    </source>
</evidence>
<dbReference type="EMBL" id="FQUO01000009">
    <property type="protein sequence ID" value="SHF53861.1"/>
    <property type="molecule type" value="Genomic_DNA"/>
</dbReference>
<feature type="transmembrane region" description="Helical" evidence="1">
    <location>
        <begin position="12"/>
        <end position="30"/>
    </location>
</feature>
<evidence type="ECO:0000256" key="1">
    <source>
        <dbReference type="SAM" id="Phobius"/>
    </source>
</evidence>
<proteinExistence type="predicted"/>
<dbReference type="OrthoDB" id="10014036at2"/>
<organism evidence="2 3">
    <name type="scientific">Cnuella takakiae</name>
    <dbReference type="NCBI Taxonomy" id="1302690"/>
    <lineage>
        <taxon>Bacteria</taxon>
        <taxon>Pseudomonadati</taxon>
        <taxon>Bacteroidota</taxon>
        <taxon>Chitinophagia</taxon>
        <taxon>Chitinophagales</taxon>
        <taxon>Chitinophagaceae</taxon>
        <taxon>Cnuella</taxon>
    </lineage>
</organism>
<sequence>MIRIKMLITARLFIYFLLTACYIAFLVYPLNAQKQYRLQAVNITLAKGKSYTAEFMMPPHSRLGKKNQRSINFNPKFKYHRVLIKGLGTGYFANLASLNNAVYEWDDRAIPRERLDRSYSINNADKIYADVDSAVIIYYNAKDFSSIVIELNYPKLFEGTTSEQDLTEKFENLHADVIIKLSGLENNAASGSWAKTTAAEINKKLNELMPGPHKAVMGRFGSKTSGAHSFIMLSPDMKLKVDAVEKITEAGKWGYRLKGTFDISILRSDAGLVVQSPFIKFSSGTMPTNYTNSVKDRSLQASTGDIQLSEATKASNYIFLYQEQFKRNNSDPTAGPDPCFATADADIIQCNAFLVHTNEPVNVYPHLDGGDIESQTAIVKSAFGTRNLISPYITVKVNGQDAELMLATTLAQFAQKYSLPRKYNLMRLYNGRYRSVKYKDINPNQSPLILPGDIIIYKP</sequence>
<protein>
    <submittedName>
        <fullName evidence="2">Uncharacterized protein</fullName>
    </submittedName>
</protein>
<keyword evidence="1" id="KW-1133">Transmembrane helix</keyword>
<keyword evidence="3" id="KW-1185">Reference proteome</keyword>
<evidence type="ECO:0000313" key="3">
    <source>
        <dbReference type="Proteomes" id="UP000184368"/>
    </source>
</evidence>
<dbReference type="RefSeq" id="WP_073043756.1">
    <property type="nucleotide sequence ID" value="NZ_FQUO01000009.1"/>
</dbReference>
<keyword evidence="1" id="KW-0812">Transmembrane</keyword>
<name>A0A1M5CGR0_9BACT</name>